<dbReference type="Pfam" id="PF00005">
    <property type="entry name" value="ABC_tran"/>
    <property type="match status" value="2"/>
</dbReference>
<dbReference type="GO" id="GO:0006281">
    <property type="term" value="P:DNA repair"/>
    <property type="evidence" value="ECO:0007669"/>
    <property type="project" value="UniProtKB-KW"/>
</dbReference>
<sequence>MALLSLRNLSIAFGQHPLLDGIAFHAEAGERICLTGRNGAGKSTLMKILAGTLTADSGEIVRQPDLRVSLLPQEIPGELDGSVWEVIASGLADKAQLLESYHQLTRHLESAELSTQQRLLEQLDQYQRELESQGAWQFYGEIDRMVSLLQLDGNLPFRELSGGMKRRVLLGRALVSDPHILLLDEPTNHLDISAITWLEDFLLRSSRTIVFITHDRAFLRSLATRIVEIDRGNLRNWDCTFDQYLERREAVLQDELKAQQHFDRKLSEEEQWIRQGIKARRTRNMGRVRALEELRRQRSQRRSAEGKARMEIQQADRSGNLVAEATGAGWSVDGRTIVAPMDLTIMRGDRIGIIGPNGCGKTTLLRLMLGQLPPTTGRVELGTNLHIRYFDQHRQQLDEEKSVRENVADGNDMLEINGRNRHVIGYLQDFLFTPERFHTPVKALSGGERNRLLLAKLFAAPSNLLIMDEPTNDLDVETLELLEELLMEYQGTLLLVSHDRAFLNNVVTSTIAYEDDRFREYVGGYDDWLRQRPTPAVARTVVPEPTAKTRGAGRPAKPKLSFQQKKELEELPACIEELEQRQQELYDLMADPQFYQREGESIATTKAELEEVQAELERQFARWEKLESLVREMEKSQA</sequence>
<feature type="binding site" evidence="11">
    <location>
        <begin position="355"/>
        <end position="362"/>
    </location>
    <ligand>
        <name>ATP</name>
        <dbReference type="ChEBI" id="CHEBI:30616"/>
        <label>2</label>
    </ligand>
</feature>
<dbReference type="KEGG" id="din:Selin_1174"/>
<keyword evidence="11" id="KW-0175">Coiled coil</keyword>
<dbReference type="GO" id="GO:0005524">
    <property type="term" value="F:ATP binding"/>
    <property type="evidence" value="ECO:0007669"/>
    <property type="project" value="UniProtKB-UniRule"/>
</dbReference>
<dbReference type="OrthoDB" id="9762051at2"/>
<dbReference type="InterPro" id="IPR037118">
    <property type="entry name" value="Val-tRNA_synth_C_sf"/>
</dbReference>
<evidence type="ECO:0000256" key="2">
    <source>
        <dbReference type="ARBA" id="ARBA00022737"/>
    </source>
</evidence>
<keyword evidence="14" id="KW-1185">Reference proteome</keyword>
<keyword evidence="7 11" id="KW-0238">DNA-binding</keyword>
<dbReference type="PANTHER" id="PTHR42855">
    <property type="entry name" value="ABC TRANSPORTER ATP-BINDING SUBUNIT"/>
    <property type="match status" value="1"/>
</dbReference>
<dbReference type="GO" id="GO:0003677">
    <property type="term" value="F:DNA binding"/>
    <property type="evidence" value="ECO:0007669"/>
    <property type="project" value="UniProtKB-UniRule"/>
</dbReference>
<dbReference type="EMBL" id="CP002432">
    <property type="protein sequence ID" value="ADU65909.1"/>
    <property type="molecule type" value="Genomic_DNA"/>
</dbReference>
<dbReference type="FunFam" id="3.40.50.300:FF:000011">
    <property type="entry name" value="Putative ABC transporter ATP-binding component"/>
    <property type="match status" value="1"/>
</dbReference>
<evidence type="ECO:0000256" key="6">
    <source>
        <dbReference type="ARBA" id="ARBA00022840"/>
    </source>
</evidence>
<evidence type="ECO:0000313" key="14">
    <source>
        <dbReference type="Proteomes" id="UP000002572"/>
    </source>
</evidence>
<dbReference type="HAMAP" id="MF_00848">
    <property type="entry name" value="Uup"/>
    <property type="match status" value="1"/>
</dbReference>
<dbReference type="AlphaFoldDB" id="E6W4D5"/>
<keyword evidence="3 11" id="KW-0547">Nucleotide-binding</keyword>
<dbReference type="GO" id="GO:0043022">
    <property type="term" value="F:ribosome binding"/>
    <property type="evidence" value="ECO:0007669"/>
    <property type="project" value="UniProtKB-UniRule"/>
</dbReference>
<dbReference type="InParanoid" id="E6W4D5"/>
<dbReference type="Pfam" id="PF16326">
    <property type="entry name" value="ABC_tran_CTD"/>
    <property type="match status" value="1"/>
</dbReference>
<dbReference type="RefSeq" id="WP_013505790.1">
    <property type="nucleotide sequence ID" value="NC_014836.1"/>
</dbReference>
<feature type="coiled-coil region" evidence="11">
    <location>
        <begin position="595"/>
        <end position="629"/>
    </location>
</feature>
<dbReference type="Gene3D" id="3.40.50.300">
    <property type="entry name" value="P-loop containing nucleotide triphosphate hydrolases"/>
    <property type="match status" value="2"/>
</dbReference>
<dbReference type="PROSITE" id="PS50893">
    <property type="entry name" value="ABC_TRANSPORTER_2"/>
    <property type="match status" value="2"/>
</dbReference>
<dbReference type="InterPro" id="IPR032524">
    <property type="entry name" value="ABC_tran_C"/>
</dbReference>
<dbReference type="InterPro" id="IPR003593">
    <property type="entry name" value="AAA+_ATPase"/>
</dbReference>
<evidence type="ECO:0000256" key="8">
    <source>
        <dbReference type="ARBA" id="ARBA00023204"/>
    </source>
</evidence>
<evidence type="ECO:0000313" key="13">
    <source>
        <dbReference type="EMBL" id="ADU65909.1"/>
    </source>
</evidence>
<dbReference type="InterPro" id="IPR017871">
    <property type="entry name" value="ABC_transporter-like_CS"/>
</dbReference>
<protein>
    <recommendedName>
        <fullName evidence="11">ATP-binding protein Uup</fullName>
        <ecNumber evidence="11">3.6.1.-</ecNumber>
    </recommendedName>
</protein>
<keyword evidence="1 11" id="KW-0963">Cytoplasm</keyword>
<evidence type="ECO:0000259" key="12">
    <source>
        <dbReference type="PROSITE" id="PS50893"/>
    </source>
</evidence>
<evidence type="ECO:0000256" key="4">
    <source>
        <dbReference type="ARBA" id="ARBA00022763"/>
    </source>
</evidence>
<dbReference type="InterPro" id="IPR032781">
    <property type="entry name" value="ABC_tran_Xtn"/>
</dbReference>
<dbReference type="SUPFAM" id="SSF52540">
    <property type="entry name" value="P-loop containing nucleoside triphosphate hydrolases"/>
    <property type="match status" value="2"/>
</dbReference>
<name>E6W4D5_DESIS</name>
<dbReference type="PROSITE" id="PS00211">
    <property type="entry name" value="ABC_TRANSPORTER_1"/>
    <property type="match status" value="2"/>
</dbReference>
<reference evidence="13 14" key="1">
    <citation type="submission" date="2010-12" db="EMBL/GenBank/DDBJ databases">
        <title>Complete sequence of Desulfurispirillum indicum S5.</title>
        <authorList>
            <consortium name="US DOE Joint Genome Institute"/>
            <person name="Lucas S."/>
            <person name="Copeland A."/>
            <person name="Lapidus A."/>
            <person name="Cheng J.-F."/>
            <person name="Goodwin L."/>
            <person name="Pitluck S."/>
            <person name="Chertkov O."/>
            <person name="Held B."/>
            <person name="Detter J.C."/>
            <person name="Han C."/>
            <person name="Tapia R."/>
            <person name="Land M."/>
            <person name="Hauser L."/>
            <person name="Kyrpides N."/>
            <person name="Ivanova N."/>
            <person name="Mikhailova N."/>
            <person name="Haggblom M."/>
            <person name="Rauschenbach I."/>
            <person name="Bini E."/>
            <person name="Woyke T."/>
        </authorList>
    </citation>
    <scope>NUCLEOTIDE SEQUENCE [LARGE SCALE GENOMIC DNA]</scope>
    <source>
        <strain evidence="14">ATCC BAA-1389 / DSM 22839 / S5</strain>
    </source>
</reference>
<comment type="catalytic activity">
    <reaction evidence="9 11">
        <text>ATP + H2O = ADP + phosphate + H(+)</text>
        <dbReference type="Rhea" id="RHEA:13065"/>
        <dbReference type="ChEBI" id="CHEBI:15377"/>
        <dbReference type="ChEBI" id="CHEBI:15378"/>
        <dbReference type="ChEBI" id="CHEBI:30616"/>
        <dbReference type="ChEBI" id="CHEBI:43474"/>
        <dbReference type="ChEBI" id="CHEBI:456216"/>
    </reaction>
</comment>
<dbReference type="InterPro" id="IPR051309">
    <property type="entry name" value="ABCF_ATPase"/>
</dbReference>
<dbReference type="PANTHER" id="PTHR42855:SF1">
    <property type="entry name" value="ABC TRANSPORTER DOMAIN-CONTAINING PROTEIN"/>
    <property type="match status" value="1"/>
</dbReference>
<evidence type="ECO:0000256" key="9">
    <source>
        <dbReference type="ARBA" id="ARBA00049360"/>
    </source>
</evidence>
<dbReference type="eggNOG" id="COG0488">
    <property type="taxonomic scope" value="Bacteria"/>
</dbReference>
<keyword evidence="6 11" id="KW-0067">ATP-binding</keyword>
<feature type="binding site" evidence="11">
    <location>
        <begin position="36"/>
        <end position="43"/>
    </location>
    <ligand>
        <name>ATP</name>
        <dbReference type="ChEBI" id="CHEBI:30616"/>
        <label>1</label>
    </ligand>
</feature>
<keyword evidence="5 11" id="KW-0378">Hydrolase</keyword>
<feature type="domain" description="ABC transporter" evidence="12">
    <location>
        <begin position="316"/>
        <end position="540"/>
    </location>
</feature>
<dbReference type="GO" id="GO:0016887">
    <property type="term" value="F:ATP hydrolysis activity"/>
    <property type="evidence" value="ECO:0007669"/>
    <property type="project" value="UniProtKB-UniRule"/>
</dbReference>
<dbReference type="InterPro" id="IPR003439">
    <property type="entry name" value="ABC_transporter-like_ATP-bd"/>
</dbReference>
<keyword evidence="2 11" id="KW-0677">Repeat</keyword>
<dbReference type="STRING" id="653733.Selin_1174"/>
<dbReference type="EC" id="3.6.1.-" evidence="11"/>
<evidence type="ECO:0000256" key="7">
    <source>
        <dbReference type="ARBA" id="ARBA00023125"/>
    </source>
</evidence>
<comment type="similarity">
    <text evidence="10 11">Belongs to the ABC transporter superfamily. ABCF family. Uup subfamily.</text>
</comment>
<comment type="subcellular location">
    <subcellularLocation>
        <location evidence="11">Cytoplasm</location>
    </subcellularLocation>
    <text evidence="11">Associates with ribosomes.</text>
</comment>
<evidence type="ECO:0000256" key="1">
    <source>
        <dbReference type="ARBA" id="ARBA00022490"/>
    </source>
</evidence>
<dbReference type="HOGENOM" id="CLU_000604_36_0_0"/>
<evidence type="ECO:0000256" key="3">
    <source>
        <dbReference type="ARBA" id="ARBA00022741"/>
    </source>
</evidence>
<comment type="function">
    <text evidence="11">Probably plays a role in ribosome assembly or function. May be involved in resolution of branched DNA intermediates that result from template switching in postreplication gaps. Binds DNA and has ATPase activity.</text>
</comment>
<evidence type="ECO:0000256" key="5">
    <source>
        <dbReference type="ARBA" id="ARBA00022801"/>
    </source>
</evidence>
<dbReference type="Pfam" id="PF12848">
    <property type="entry name" value="ABC_tran_Xtn"/>
    <property type="match status" value="1"/>
</dbReference>
<dbReference type="SMART" id="SM00382">
    <property type="entry name" value="AAA"/>
    <property type="match status" value="2"/>
</dbReference>
<keyword evidence="4 11" id="KW-0227">DNA damage</keyword>
<keyword evidence="8 11" id="KW-0234">DNA repair</keyword>
<accession>E6W4D5</accession>
<feature type="domain" description="ABC transporter" evidence="12">
    <location>
        <begin position="4"/>
        <end position="256"/>
    </location>
</feature>
<dbReference type="GO" id="GO:0005737">
    <property type="term" value="C:cytoplasm"/>
    <property type="evidence" value="ECO:0007669"/>
    <property type="project" value="UniProtKB-SubCell"/>
</dbReference>
<dbReference type="CDD" id="cd03221">
    <property type="entry name" value="ABCF_EF-3"/>
    <property type="match status" value="2"/>
</dbReference>
<dbReference type="FunCoup" id="E6W4D5">
    <property type="interactions" value="272"/>
</dbReference>
<dbReference type="InterPro" id="IPR027417">
    <property type="entry name" value="P-loop_NTPase"/>
</dbReference>
<proteinExistence type="inferred from homology"/>
<organism evidence="13 14">
    <name type="scientific">Desulfurispirillum indicum (strain ATCC BAA-1389 / DSM 22839 / S5)</name>
    <dbReference type="NCBI Taxonomy" id="653733"/>
    <lineage>
        <taxon>Bacteria</taxon>
        <taxon>Pseudomonadati</taxon>
        <taxon>Chrysiogenota</taxon>
        <taxon>Chrysiogenia</taxon>
        <taxon>Chrysiogenales</taxon>
        <taxon>Chrysiogenaceae</taxon>
        <taxon>Desulfurispirillum</taxon>
    </lineage>
</organism>
<dbReference type="Proteomes" id="UP000002572">
    <property type="component" value="Chromosome"/>
</dbReference>
<dbReference type="InterPro" id="IPR043686">
    <property type="entry name" value="Uup"/>
</dbReference>
<gene>
    <name evidence="11" type="primary">uup</name>
    <name evidence="13" type="ordered locus">Selin_1174</name>
</gene>
<evidence type="ECO:0000256" key="11">
    <source>
        <dbReference type="HAMAP-Rule" id="MF_00848"/>
    </source>
</evidence>
<dbReference type="Gene3D" id="1.10.287.380">
    <property type="entry name" value="Valyl-tRNA synthetase, C-terminal domain"/>
    <property type="match status" value="1"/>
</dbReference>
<evidence type="ECO:0000256" key="10">
    <source>
        <dbReference type="ARBA" id="ARBA00061478"/>
    </source>
</evidence>
<dbReference type="FunFam" id="3.40.50.300:FF:000309">
    <property type="entry name" value="ABC transporter ATP-binding protein"/>
    <property type="match status" value="1"/>
</dbReference>